<keyword evidence="2" id="KW-1185">Reference proteome</keyword>
<accession>A0ABV0XAN6</accession>
<reference evidence="1 2" key="1">
    <citation type="submission" date="2021-06" db="EMBL/GenBank/DDBJ databases">
        <authorList>
            <person name="Palmer J.M."/>
        </authorList>
    </citation>
    <scope>NUCLEOTIDE SEQUENCE [LARGE SCALE GENOMIC DNA]</scope>
    <source>
        <strain evidence="1 2">XR_2019</strain>
        <tissue evidence="1">Muscle</tissue>
    </source>
</reference>
<sequence length="113" mass="13393">MKPLKELLLPGTFYFLQHRKYFWISASVFFFVYARSSQTHSRSWQMAVHIEPDSAGGVTTCMLSMRDCCKINASDIKHYFPFSRCINIPCQRLIYFSHSSKWERQYTIQAYIC</sequence>
<protein>
    <recommendedName>
        <fullName evidence="3">Secreted protein</fullName>
    </recommendedName>
</protein>
<proteinExistence type="predicted"/>
<organism evidence="1 2">
    <name type="scientific">Xenotaenia resolanae</name>
    <dbReference type="NCBI Taxonomy" id="208358"/>
    <lineage>
        <taxon>Eukaryota</taxon>
        <taxon>Metazoa</taxon>
        <taxon>Chordata</taxon>
        <taxon>Craniata</taxon>
        <taxon>Vertebrata</taxon>
        <taxon>Euteleostomi</taxon>
        <taxon>Actinopterygii</taxon>
        <taxon>Neopterygii</taxon>
        <taxon>Teleostei</taxon>
        <taxon>Neoteleostei</taxon>
        <taxon>Acanthomorphata</taxon>
        <taxon>Ovalentaria</taxon>
        <taxon>Atherinomorphae</taxon>
        <taxon>Cyprinodontiformes</taxon>
        <taxon>Goodeidae</taxon>
        <taxon>Xenotaenia</taxon>
    </lineage>
</organism>
<dbReference type="Proteomes" id="UP001444071">
    <property type="component" value="Unassembled WGS sequence"/>
</dbReference>
<gene>
    <name evidence="1" type="ORF">XENORESO_017170</name>
</gene>
<dbReference type="EMBL" id="JAHRIM010095890">
    <property type="protein sequence ID" value="MEQ2278368.1"/>
    <property type="molecule type" value="Genomic_DNA"/>
</dbReference>
<name>A0ABV0XAN6_9TELE</name>
<evidence type="ECO:0000313" key="1">
    <source>
        <dbReference type="EMBL" id="MEQ2278368.1"/>
    </source>
</evidence>
<evidence type="ECO:0000313" key="2">
    <source>
        <dbReference type="Proteomes" id="UP001444071"/>
    </source>
</evidence>
<evidence type="ECO:0008006" key="3">
    <source>
        <dbReference type="Google" id="ProtNLM"/>
    </source>
</evidence>
<comment type="caution">
    <text evidence="1">The sequence shown here is derived from an EMBL/GenBank/DDBJ whole genome shotgun (WGS) entry which is preliminary data.</text>
</comment>